<evidence type="ECO:0000256" key="1">
    <source>
        <dbReference type="PROSITE-ProRule" id="PRU01076"/>
    </source>
</evidence>
<accession>A0A1U7NR23</accession>
<proteinExistence type="predicted"/>
<sequence>MKVMAKLTSKGQITVPREVRERLGLKQGDGLVFEIQGDTITLETPQEDNPFTAFIGTLPALPTDARTYWREQRDGDDSG</sequence>
<protein>
    <recommendedName>
        <fullName evidence="2">SpoVT-AbrB domain-containing protein</fullName>
    </recommendedName>
</protein>
<evidence type="ECO:0000313" key="4">
    <source>
        <dbReference type="Proteomes" id="UP000186607"/>
    </source>
</evidence>
<dbReference type="OrthoDB" id="9811597at2"/>
<organism evidence="3 4">
    <name type="scientific">Deinococcus marmoris</name>
    <dbReference type="NCBI Taxonomy" id="249408"/>
    <lineage>
        <taxon>Bacteria</taxon>
        <taxon>Thermotogati</taxon>
        <taxon>Deinococcota</taxon>
        <taxon>Deinococci</taxon>
        <taxon>Deinococcales</taxon>
        <taxon>Deinococcaceae</taxon>
        <taxon>Deinococcus</taxon>
    </lineage>
</organism>
<dbReference type="Proteomes" id="UP000186607">
    <property type="component" value="Unassembled WGS sequence"/>
</dbReference>
<dbReference type="Gene3D" id="2.10.260.10">
    <property type="match status" value="1"/>
</dbReference>
<feature type="domain" description="SpoVT-AbrB" evidence="2">
    <location>
        <begin position="2"/>
        <end position="47"/>
    </location>
</feature>
<dbReference type="Pfam" id="PF04014">
    <property type="entry name" value="MazE_antitoxin"/>
    <property type="match status" value="1"/>
</dbReference>
<reference evidence="3 4" key="1">
    <citation type="submission" date="2017-01" db="EMBL/GenBank/DDBJ databases">
        <title>Genome Analysis of Deinococcus marmoris KOPRI26562.</title>
        <authorList>
            <person name="Kim J.H."/>
            <person name="Oh H.-M."/>
        </authorList>
    </citation>
    <scope>NUCLEOTIDE SEQUENCE [LARGE SCALE GENOMIC DNA]</scope>
    <source>
        <strain evidence="3 4">KOPRI26562</strain>
    </source>
</reference>
<dbReference type="SMART" id="SM00966">
    <property type="entry name" value="SpoVT_AbrB"/>
    <property type="match status" value="1"/>
</dbReference>
<dbReference type="SUPFAM" id="SSF89447">
    <property type="entry name" value="AbrB/MazE/MraZ-like"/>
    <property type="match status" value="1"/>
</dbReference>
<keyword evidence="4" id="KW-1185">Reference proteome</keyword>
<name>A0A1U7NR23_9DEIO</name>
<evidence type="ECO:0000313" key="3">
    <source>
        <dbReference type="EMBL" id="OLV15371.1"/>
    </source>
</evidence>
<evidence type="ECO:0000259" key="2">
    <source>
        <dbReference type="PROSITE" id="PS51740"/>
    </source>
</evidence>
<gene>
    <name evidence="3" type="ORF">BOO71_0015169</name>
</gene>
<keyword evidence="1" id="KW-0238">DNA-binding</keyword>
<dbReference type="AlphaFoldDB" id="A0A1U7NR23"/>
<dbReference type="EMBL" id="MSTI01000184">
    <property type="protein sequence ID" value="OLV15371.1"/>
    <property type="molecule type" value="Genomic_DNA"/>
</dbReference>
<dbReference type="InterPro" id="IPR007159">
    <property type="entry name" value="SpoVT-AbrB_dom"/>
</dbReference>
<comment type="caution">
    <text evidence="3">The sequence shown here is derived from an EMBL/GenBank/DDBJ whole genome shotgun (WGS) entry which is preliminary data.</text>
</comment>
<dbReference type="PROSITE" id="PS51740">
    <property type="entry name" value="SPOVT_ABRB"/>
    <property type="match status" value="1"/>
</dbReference>
<dbReference type="GO" id="GO:0003677">
    <property type="term" value="F:DNA binding"/>
    <property type="evidence" value="ECO:0007669"/>
    <property type="project" value="UniProtKB-UniRule"/>
</dbReference>
<dbReference type="NCBIfam" id="TIGR01439">
    <property type="entry name" value="lp_hng_hel_AbrB"/>
    <property type="match status" value="1"/>
</dbReference>
<dbReference type="InterPro" id="IPR037914">
    <property type="entry name" value="SpoVT-AbrB_sf"/>
</dbReference>